<protein>
    <submittedName>
        <fullName evidence="2">Uncharacterized protein</fullName>
    </submittedName>
</protein>
<dbReference type="BioCyc" id="PSP1104324:GJSN-1352-MONOMER"/>
<keyword evidence="1" id="KW-0812">Transmembrane</keyword>
<name>G7VE32_9CREN</name>
<dbReference type="OrthoDB" id="28656at2157"/>
<evidence type="ECO:0000256" key="1">
    <source>
        <dbReference type="SAM" id="Phobius"/>
    </source>
</evidence>
<feature type="transmembrane region" description="Helical" evidence="1">
    <location>
        <begin position="118"/>
        <end position="134"/>
    </location>
</feature>
<dbReference type="Proteomes" id="UP000005867">
    <property type="component" value="Chromosome"/>
</dbReference>
<dbReference type="EMBL" id="CP003098">
    <property type="protein sequence ID" value="AET32805.1"/>
    <property type="molecule type" value="Genomic_DNA"/>
</dbReference>
<gene>
    <name evidence="2" type="ORF">P186_1377</name>
</gene>
<evidence type="ECO:0000313" key="2">
    <source>
        <dbReference type="EMBL" id="AET32805.1"/>
    </source>
</evidence>
<feature type="transmembrane region" description="Helical" evidence="1">
    <location>
        <begin position="141"/>
        <end position="161"/>
    </location>
</feature>
<feature type="transmembrane region" description="Helical" evidence="1">
    <location>
        <begin position="181"/>
        <end position="206"/>
    </location>
</feature>
<keyword evidence="3" id="KW-1185">Reference proteome</keyword>
<dbReference type="KEGG" id="pyr:P186_1377"/>
<keyword evidence="1" id="KW-0472">Membrane</keyword>
<dbReference type="GeneID" id="11595635"/>
<evidence type="ECO:0000313" key="3">
    <source>
        <dbReference type="Proteomes" id="UP000005867"/>
    </source>
</evidence>
<reference evidence="2 3" key="1">
    <citation type="journal article" date="2012" name="J. Bacteriol.">
        <title>Complete genome sequence of strain 1860, a crenarchaeon of the genus pyrobaculum able to grow with various electron acceptors.</title>
        <authorList>
            <person name="Mardanov A.V."/>
            <person name="Gumerov V.M."/>
            <person name="Slobodkina G.B."/>
            <person name="Beletsky A.V."/>
            <person name="Bonch-Osmolovskaya E.A."/>
            <person name="Ravin N.V."/>
            <person name="Skryabin K.G."/>
        </authorList>
    </citation>
    <scope>NUCLEOTIDE SEQUENCE [LARGE SCALE GENOMIC DNA]</scope>
    <source>
        <strain evidence="2 3">1860</strain>
    </source>
</reference>
<dbReference type="HOGENOM" id="CLU_1092460_0_0_2"/>
<dbReference type="eggNOG" id="arCOG05674">
    <property type="taxonomic scope" value="Archaea"/>
</dbReference>
<dbReference type="RefSeq" id="WP_014288632.1">
    <property type="nucleotide sequence ID" value="NC_016645.1"/>
</dbReference>
<sequence>MELYGFVLATLLVYNNSLVLLGPTAWGSGVGARKAFAIAVAAQLLGAATSTMPKLSVGTAEFIYIASLYAGLSLAKISVPISILSYSIHFPKLEAAALWLLSPLLAALTYILCKAVRIGGAAAAPSLFAVMYVFGYNNVSLLVHSPLAAAAAVALGTYLGLGYSRWVMELAALRPRTTATVNITVALAALLGILFSIPISFTLVAYSSMLAASYSQKMRVIKIEKFLKAYIGVLAALGASAIFPYLKPLLAPLA</sequence>
<feature type="transmembrane region" description="Helical" evidence="1">
    <location>
        <begin position="227"/>
        <end position="246"/>
    </location>
</feature>
<organism evidence="2 3">
    <name type="scientific">Pyrobaculum ferrireducens</name>
    <dbReference type="NCBI Taxonomy" id="1104324"/>
    <lineage>
        <taxon>Archaea</taxon>
        <taxon>Thermoproteota</taxon>
        <taxon>Thermoprotei</taxon>
        <taxon>Thermoproteales</taxon>
        <taxon>Thermoproteaceae</taxon>
        <taxon>Pyrobaculum</taxon>
    </lineage>
</organism>
<feature type="transmembrane region" description="Helical" evidence="1">
    <location>
        <begin position="96"/>
        <end position="112"/>
    </location>
</feature>
<accession>G7VE32</accession>
<dbReference type="STRING" id="1104324.P186_1377"/>
<proteinExistence type="predicted"/>
<feature type="transmembrane region" description="Helical" evidence="1">
    <location>
        <begin position="62"/>
        <end position="84"/>
    </location>
</feature>
<keyword evidence="1" id="KW-1133">Transmembrane helix</keyword>
<dbReference type="AlphaFoldDB" id="G7VE32"/>